<keyword evidence="7" id="KW-0067">ATP-binding</keyword>
<dbReference type="InterPro" id="IPR036890">
    <property type="entry name" value="HATPase_C_sf"/>
</dbReference>
<dbReference type="Pfam" id="PF13188">
    <property type="entry name" value="PAS_8"/>
    <property type="match status" value="1"/>
</dbReference>
<keyword evidence="5" id="KW-0547">Nucleotide-binding</keyword>
<dbReference type="InterPro" id="IPR003661">
    <property type="entry name" value="HisK_dim/P_dom"/>
</dbReference>
<dbReference type="SMART" id="SM00062">
    <property type="entry name" value="PBPb"/>
    <property type="match status" value="1"/>
</dbReference>
<dbReference type="InterPro" id="IPR001638">
    <property type="entry name" value="Solute-binding_3/MltF_N"/>
</dbReference>
<dbReference type="SUPFAM" id="SSF47384">
    <property type="entry name" value="Homodimeric domain of signal transducing histidine kinase"/>
    <property type="match status" value="1"/>
</dbReference>
<evidence type="ECO:0000256" key="6">
    <source>
        <dbReference type="ARBA" id="ARBA00022777"/>
    </source>
</evidence>
<dbReference type="AlphaFoldDB" id="A0A5A8F278"/>
<dbReference type="Pfam" id="PF02518">
    <property type="entry name" value="HATPase_c"/>
    <property type="match status" value="1"/>
</dbReference>
<feature type="transmembrane region" description="Helical" evidence="9">
    <location>
        <begin position="258"/>
        <end position="283"/>
    </location>
</feature>
<dbReference type="Pfam" id="PF00512">
    <property type="entry name" value="HisKA"/>
    <property type="match status" value="1"/>
</dbReference>
<dbReference type="Gene3D" id="1.10.287.130">
    <property type="match status" value="1"/>
</dbReference>
<keyword evidence="12" id="KW-1185">Reference proteome</keyword>
<evidence type="ECO:0000256" key="1">
    <source>
        <dbReference type="ARBA" id="ARBA00000085"/>
    </source>
</evidence>
<evidence type="ECO:0000256" key="5">
    <source>
        <dbReference type="ARBA" id="ARBA00022741"/>
    </source>
</evidence>
<gene>
    <name evidence="11" type="ORF">FHQ18_08910</name>
</gene>
<dbReference type="SUPFAM" id="SSF55874">
    <property type="entry name" value="ATPase domain of HSP90 chaperone/DNA topoisomerase II/histidine kinase"/>
    <property type="match status" value="1"/>
</dbReference>
<accession>A0A5A8F278</accession>
<dbReference type="SMART" id="SM00388">
    <property type="entry name" value="HisKA"/>
    <property type="match status" value="1"/>
</dbReference>
<dbReference type="RefSeq" id="WP_149266824.1">
    <property type="nucleotide sequence ID" value="NZ_VFJB01000006.1"/>
</dbReference>
<keyword evidence="9" id="KW-1133">Transmembrane helix</keyword>
<comment type="caution">
    <text evidence="11">The sequence shown here is derived from an EMBL/GenBank/DDBJ whole genome shotgun (WGS) entry which is preliminary data.</text>
</comment>
<dbReference type="PROSITE" id="PS50109">
    <property type="entry name" value="HIS_KIN"/>
    <property type="match status" value="1"/>
</dbReference>
<keyword evidence="4" id="KW-0808">Transferase</keyword>
<dbReference type="SUPFAM" id="SSF53850">
    <property type="entry name" value="Periplasmic binding protein-like II"/>
    <property type="match status" value="1"/>
</dbReference>
<dbReference type="InterPro" id="IPR036097">
    <property type="entry name" value="HisK_dim/P_sf"/>
</dbReference>
<evidence type="ECO:0000256" key="9">
    <source>
        <dbReference type="SAM" id="Phobius"/>
    </source>
</evidence>
<dbReference type="GO" id="GO:0000155">
    <property type="term" value="F:phosphorelay sensor kinase activity"/>
    <property type="evidence" value="ECO:0007669"/>
    <property type="project" value="InterPro"/>
</dbReference>
<dbReference type="PANTHER" id="PTHR43065">
    <property type="entry name" value="SENSOR HISTIDINE KINASE"/>
    <property type="match status" value="1"/>
</dbReference>
<evidence type="ECO:0000313" key="12">
    <source>
        <dbReference type="Proteomes" id="UP000322876"/>
    </source>
</evidence>
<dbReference type="InterPro" id="IPR004358">
    <property type="entry name" value="Sig_transdc_His_kin-like_C"/>
</dbReference>
<name>A0A5A8F278_9BACT</name>
<dbReference type="GO" id="GO:0005524">
    <property type="term" value="F:ATP binding"/>
    <property type="evidence" value="ECO:0007669"/>
    <property type="project" value="UniProtKB-KW"/>
</dbReference>
<dbReference type="PANTHER" id="PTHR43065:SF46">
    <property type="entry name" value="C4-DICARBOXYLATE TRANSPORT SENSOR PROTEIN DCTB"/>
    <property type="match status" value="1"/>
</dbReference>
<dbReference type="InterPro" id="IPR003594">
    <property type="entry name" value="HATPase_dom"/>
</dbReference>
<evidence type="ECO:0000256" key="8">
    <source>
        <dbReference type="ARBA" id="ARBA00023012"/>
    </source>
</evidence>
<dbReference type="Gene3D" id="3.40.190.10">
    <property type="entry name" value="Periplasmic binding protein-like II"/>
    <property type="match status" value="2"/>
</dbReference>
<comment type="catalytic activity">
    <reaction evidence="1">
        <text>ATP + protein L-histidine = ADP + protein N-phospho-L-histidine.</text>
        <dbReference type="EC" id="2.7.13.3"/>
    </reaction>
</comment>
<dbReference type="Proteomes" id="UP000322876">
    <property type="component" value="Unassembled WGS sequence"/>
</dbReference>
<feature type="domain" description="Histidine kinase" evidence="10">
    <location>
        <begin position="534"/>
        <end position="740"/>
    </location>
</feature>
<keyword evidence="9" id="KW-0812">Transmembrane</keyword>
<keyword evidence="9" id="KW-0472">Membrane</keyword>
<dbReference type="Pfam" id="PF00497">
    <property type="entry name" value="SBP_bac_3"/>
    <property type="match status" value="1"/>
</dbReference>
<sequence length="741" mass="85425">MNIRLCRYLIFILILFPSILLAKELKIYYTDYEPFIFRDYTGELRGLEYDIISSFCKANNLNCSFIESTFSGLINAVKYGYCDLSVGALYKTKEREQIGLFSTPYLETGIVAVVPYNFNGSINELYNKKVGVKRNATGHEFVLKLSKRHPYLEINVFDSTLNSFKALEYDHIDWLLNDYFNSLNLIYTKFRGKFKIISVKNKPLFFKKAEIAFFIPKKNKDLKKLLDLHILKLKTSGELDNLIDKWFYITKPVSLSDYISIIIIITVLVASLIFFILVFFITIRTNKKLRGYNSLLKAMIDIPSFLIFTVNKNKEIRFWNKGAELITGFSITDIHDINSLIEDDIVALLDNCIKFSNPMEDNIINIKTKSGFKTILFDIYPVFNSETQCLFFGLDLTETIQSINSKLLYENLYFTVVENSPNGILMIDEKTVFINKTLQNWLGYDYKVMQLNNLDSKIKDLITNFMQSNNMSESFFDMDNLIDNKILDIYLKKIILTDKTCYVALFLDNTLKVKQQRIINEIQKDEIVSNIVNSVVHDMNNILSVIINYASILKIDNTLKEEQKDIIKKIIKVSEESSTFLKSLLNISRISNGKKLIFIDNFLTSKKEFFSQIVGKNIKFNMILHDKGVAIELNEERFTQTLLNLILNARDAIEDSGEITLKKYIKNDKLIIEISDTGKGIPEDLQNKIFEPFFTTKGEKGTGLGLYAVKIFINEIGGSITFKSKLGLGTTFRLSFPIKKL</sequence>
<dbReference type="Gene3D" id="3.30.565.10">
    <property type="entry name" value="Histidine kinase-like ATPase, C-terminal domain"/>
    <property type="match status" value="1"/>
</dbReference>
<protein>
    <recommendedName>
        <fullName evidence="2">histidine kinase</fullName>
        <ecNumber evidence="2">2.7.13.3</ecNumber>
    </recommendedName>
</protein>
<evidence type="ECO:0000256" key="2">
    <source>
        <dbReference type="ARBA" id="ARBA00012438"/>
    </source>
</evidence>
<evidence type="ECO:0000256" key="7">
    <source>
        <dbReference type="ARBA" id="ARBA00022840"/>
    </source>
</evidence>
<dbReference type="InterPro" id="IPR005467">
    <property type="entry name" value="His_kinase_dom"/>
</dbReference>
<evidence type="ECO:0000256" key="4">
    <source>
        <dbReference type="ARBA" id="ARBA00022679"/>
    </source>
</evidence>
<reference evidence="11 12" key="1">
    <citation type="submission" date="2019-06" db="EMBL/GenBank/DDBJ databases">
        <title>Genomic insights into carbon and energy metabolism of Deferribacter autotrophicus revealed new metabolic traits in the phylum Deferribacteres.</title>
        <authorList>
            <person name="Slobodkin A.I."/>
            <person name="Slobodkina G.B."/>
            <person name="Allioux M."/>
            <person name="Alain K."/>
            <person name="Jebbar M."/>
            <person name="Shadrin V."/>
            <person name="Kublanov I.V."/>
            <person name="Toshchakov S.V."/>
            <person name="Bonch-Osmolovskaya E.A."/>
        </authorList>
    </citation>
    <scope>NUCLEOTIDE SEQUENCE [LARGE SCALE GENOMIC DNA]</scope>
    <source>
        <strain evidence="11 12">SL50</strain>
    </source>
</reference>
<keyword evidence="8" id="KW-0902">Two-component regulatory system</keyword>
<organism evidence="11 12">
    <name type="scientific">Deferribacter autotrophicus</name>
    <dbReference type="NCBI Taxonomy" id="500465"/>
    <lineage>
        <taxon>Bacteria</taxon>
        <taxon>Pseudomonadati</taxon>
        <taxon>Deferribacterota</taxon>
        <taxon>Deferribacteres</taxon>
        <taxon>Deferribacterales</taxon>
        <taxon>Deferribacteraceae</taxon>
        <taxon>Deferribacter</taxon>
    </lineage>
</organism>
<evidence type="ECO:0000259" key="10">
    <source>
        <dbReference type="PROSITE" id="PS50109"/>
    </source>
</evidence>
<dbReference type="PRINTS" id="PR00344">
    <property type="entry name" value="BCTRLSENSOR"/>
</dbReference>
<keyword evidence="3" id="KW-0597">Phosphoprotein</keyword>
<evidence type="ECO:0000256" key="3">
    <source>
        <dbReference type="ARBA" id="ARBA00022553"/>
    </source>
</evidence>
<keyword evidence="6" id="KW-0418">Kinase</keyword>
<proteinExistence type="predicted"/>
<dbReference type="EC" id="2.7.13.3" evidence="2"/>
<dbReference type="OrthoDB" id="9815750at2"/>
<dbReference type="SMART" id="SM00387">
    <property type="entry name" value="HATPase_c"/>
    <property type="match status" value="1"/>
</dbReference>
<dbReference type="InterPro" id="IPR000014">
    <property type="entry name" value="PAS"/>
</dbReference>
<dbReference type="EMBL" id="VFJB01000006">
    <property type="protein sequence ID" value="KAA0257851.1"/>
    <property type="molecule type" value="Genomic_DNA"/>
</dbReference>
<evidence type="ECO:0000313" key="11">
    <source>
        <dbReference type="EMBL" id="KAA0257851.1"/>
    </source>
</evidence>